<dbReference type="PROSITE" id="PS50082">
    <property type="entry name" value="WD_REPEATS_2"/>
    <property type="match status" value="5"/>
</dbReference>
<protein>
    <recommendedName>
        <fullName evidence="7">CTLH domain-containing protein</fullName>
    </recommendedName>
</protein>
<keyword evidence="2" id="KW-0507">mRNA processing</keyword>
<evidence type="ECO:0000256" key="3">
    <source>
        <dbReference type="ARBA" id="ARBA00022737"/>
    </source>
</evidence>
<evidence type="ECO:0000259" key="7">
    <source>
        <dbReference type="PROSITE" id="PS50897"/>
    </source>
</evidence>
<evidence type="ECO:0000256" key="5">
    <source>
        <dbReference type="ARBA" id="ARBA00025801"/>
    </source>
</evidence>
<sequence length="562" mass="61542">PVDALLDLESPALQQDLVRMIAQYLQDAGYASAHMTLLDECNVRAQAAAQQQHLARRMRRAILDGDWLEVDALVQRQPPLLVNHARAFLYAAYKQQYLEYVEHRELQKAFGHLTKRLKPLEHLQATPHEFRDLCYLLTAKAVQDAPSFRHWEGVVPAREALAEHFDHAMRLDAVAAALGLDRPRPAPLPVPPRRLEQLIRQAVARQVDACPYASTPARPVSTLLEDYSPLVLPNAVREIFRSPRLAAASSATASTGRGAGLATLGVGLTADASVKCAEWVGTHGALMVSGGSDGVCRVWDPHRPPETAERAALAGHTARIWALSVDRAGERVATASGDGTVKLWSLTPCLGGESTPLLTFAEHTKDVYTVAFHPVGRHMVTGGYDKMLRYVDLERGRTITTFSGHDLSVSDVAFTPLGNLFVTSAKDGTVRFWDVVSGVCIHTITSHLGEVTSVDLAAHGRLLLSSSKDNSNRLWDVRMLRPLKRFRGHQNTSKNFVRARFATDAVVVGGSEDGYLYVWDALDARCLARMGGHDGVVYGAAYHAAQGMYLSAGEDGTVRTWF</sequence>
<dbReference type="PRINTS" id="PR00320">
    <property type="entry name" value="GPROTEINBRPT"/>
</dbReference>
<evidence type="ECO:0000256" key="2">
    <source>
        <dbReference type="ARBA" id="ARBA00022664"/>
    </source>
</evidence>
<organism evidence="8 9">
    <name type="scientific">Caulochytrium protostelioides</name>
    <dbReference type="NCBI Taxonomy" id="1555241"/>
    <lineage>
        <taxon>Eukaryota</taxon>
        <taxon>Fungi</taxon>
        <taxon>Fungi incertae sedis</taxon>
        <taxon>Chytridiomycota</taxon>
        <taxon>Chytridiomycota incertae sedis</taxon>
        <taxon>Chytridiomycetes</taxon>
        <taxon>Caulochytriales</taxon>
        <taxon>Caulochytriaceae</taxon>
        <taxon>Caulochytrium</taxon>
    </lineage>
</organism>
<dbReference type="PROSITE" id="PS50294">
    <property type="entry name" value="WD_REPEATS_REGION"/>
    <property type="match status" value="4"/>
</dbReference>
<reference evidence="9" key="1">
    <citation type="journal article" date="2018" name="Nat. Microbiol.">
        <title>Leveraging single-cell genomics to expand the fungal tree of life.</title>
        <authorList>
            <person name="Ahrendt S.R."/>
            <person name="Quandt C.A."/>
            <person name="Ciobanu D."/>
            <person name="Clum A."/>
            <person name="Salamov A."/>
            <person name="Andreopoulos B."/>
            <person name="Cheng J.F."/>
            <person name="Woyke T."/>
            <person name="Pelin A."/>
            <person name="Henrissat B."/>
            <person name="Reynolds N.K."/>
            <person name="Benny G.L."/>
            <person name="Smith M.E."/>
            <person name="James T.Y."/>
            <person name="Grigoriev I.V."/>
        </authorList>
    </citation>
    <scope>NUCLEOTIDE SEQUENCE [LARGE SCALE GENOMIC DNA]</scope>
    <source>
        <strain evidence="9">ATCC 52028</strain>
    </source>
</reference>
<gene>
    <name evidence="8" type="ORF">CXG81DRAFT_2085</name>
</gene>
<dbReference type="OrthoDB" id="674604at2759"/>
<keyword evidence="4" id="KW-0508">mRNA splicing</keyword>
<keyword evidence="3" id="KW-0677">Repeat</keyword>
<feature type="repeat" description="WD" evidence="6">
    <location>
        <begin position="313"/>
        <end position="346"/>
    </location>
</feature>
<accession>A0A4P9X9M0</accession>
<dbReference type="STRING" id="1555241.A0A4P9X9M0"/>
<dbReference type="SMART" id="SM00320">
    <property type="entry name" value="WD40"/>
    <property type="match status" value="7"/>
</dbReference>
<evidence type="ECO:0000256" key="1">
    <source>
        <dbReference type="ARBA" id="ARBA00022574"/>
    </source>
</evidence>
<dbReference type="PROSITE" id="PS50897">
    <property type="entry name" value="CTLH"/>
    <property type="match status" value="1"/>
</dbReference>
<dbReference type="SUPFAM" id="SSF50978">
    <property type="entry name" value="WD40 repeat-like"/>
    <property type="match status" value="1"/>
</dbReference>
<dbReference type="EMBL" id="ML014155">
    <property type="protein sequence ID" value="RKP01996.1"/>
    <property type="molecule type" value="Genomic_DNA"/>
</dbReference>
<comment type="similarity">
    <text evidence="5">Belongs to the WD repeat SMU1 family.</text>
</comment>
<dbReference type="InterPro" id="IPR006594">
    <property type="entry name" value="LisH"/>
</dbReference>
<dbReference type="InterPro" id="IPR045184">
    <property type="entry name" value="SMU1"/>
</dbReference>
<dbReference type="InterPro" id="IPR006595">
    <property type="entry name" value="CTLH_C"/>
</dbReference>
<dbReference type="Pfam" id="PF00400">
    <property type="entry name" value="WD40"/>
    <property type="match status" value="6"/>
</dbReference>
<dbReference type="PROSITE" id="PS50896">
    <property type="entry name" value="LISH"/>
    <property type="match status" value="1"/>
</dbReference>
<dbReference type="InterPro" id="IPR020472">
    <property type="entry name" value="WD40_PAC1"/>
</dbReference>
<dbReference type="GO" id="GO:0000398">
    <property type="term" value="P:mRNA splicing, via spliceosome"/>
    <property type="evidence" value="ECO:0007669"/>
    <property type="project" value="InterPro"/>
</dbReference>
<proteinExistence type="inferred from homology"/>
<evidence type="ECO:0000256" key="4">
    <source>
        <dbReference type="ARBA" id="ARBA00023187"/>
    </source>
</evidence>
<dbReference type="PANTHER" id="PTHR22848">
    <property type="entry name" value="WD40 REPEAT PROTEIN"/>
    <property type="match status" value="1"/>
</dbReference>
<feature type="repeat" description="WD" evidence="6">
    <location>
        <begin position="530"/>
        <end position="562"/>
    </location>
</feature>
<keyword evidence="1 6" id="KW-0853">WD repeat</keyword>
<feature type="repeat" description="WD" evidence="6">
    <location>
        <begin position="444"/>
        <end position="485"/>
    </location>
</feature>
<dbReference type="AlphaFoldDB" id="A0A4P9X9M0"/>
<feature type="repeat" description="WD" evidence="6">
    <location>
        <begin position="402"/>
        <end position="443"/>
    </location>
</feature>
<keyword evidence="9" id="KW-1185">Reference proteome</keyword>
<feature type="non-terminal residue" evidence="8">
    <location>
        <position position="1"/>
    </location>
</feature>
<dbReference type="InterPro" id="IPR036322">
    <property type="entry name" value="WD40_repeat_dom_sf"/>
</dbReference>
<dbReference type="Gene3D" id="2.130.10.10">
    <property type="entry name" value="YVTN repeat-like/Quinoprotein amine dehydrogenase"/>
    <property type="match status" value="2"/>
</dbReference>
<evidence type="ECO:0000313" key="9">
    <source>
        <dbReference type="Proteomes" id="UP000274922"/>
    </source>
</evidence>
<dbReference type="InterPro" id="IPR015943">
    <property type="entry name" value="WD40/YVTN_repeat-like_dom_sf"/>
</dbReference>
<dbReference type="InterPro" id="IPR001680">
    <property type="entry name" value="WD40_rpt"/>
</dbReference>
<dbReference type="Proteomes" id="UP000274922">
    <property type="component" value="Unassembled WGS sequence"/>
</dbReference>
<evidence type="ECO:0000313" key="8">
    <source>
        <dbReference type="EMBL" id="RKP01996.1"/>
    </source>
</evidence>
<dbReference type="CDD" id="cd00200">
    <property type="entry name" value="WD40"/>
    <property type="match status" value="1"/>
</dbReference>
<name>A0A4P9X9M0_9FUNG</name>
<feature type="repeat" description="WD" evidence="6">
    <location>
        <begin position="360"/>
        <end position="401"/>
    </location>
</feature>
<feature type="non-terminal residue" evidence="8">
    <location>
        <position position="562"/>
    </location>
</feature>
<feature type="domain" description="CTLH" evidence="7">
    <location>
        <begin position="59"/>
        <end position="108"/>
    </location>
</feature>
<evidence type="ECO:0000256" key="6">
    <source>
        <dbReference type="PROSITE-ProRule" id="PRU00221"/>
    </source>
</evidence>